<evidence type="ECO:0000259" key="2">
    <source>
        <dbReference type="Pfam" id="PF11722"/>
    </source>
</evidence>
<comment type="caution">
    <text evidence="3">The sequence shown here is derived from an EMBL/GenBank/DDBJ whole genome shotgun (WGS) entry which is preliminary data.</text>
</comment>
<feature type="domain" description="Zinc finger CCCH-type TRM13" evidence="2">
    <location>
        <begin position="7"/>
        <end position="32"/>
    </location>
</feature>
<evidence type="ECO:0000313" key="3">
    <source>
        <dbReference type="EMBL" id="KAK7540035.1"/>
    </source>
</evidence>
<organism evidence="3 4">
    <name type="scientific">Phyllosticta citribraziliensis</name>
    <dbReference type="NCBI Taxonomy" id="989973"/>
    <lineage>
        <taxon>Eukaryota</taxon>
        <taxon>Fungi</taxon>
        <taxon>Dikarya</taxon>
        <taxon>Ascomycota</taxon>
        <taxon>Pezizomycotina</taxon>
        <taxon>Dothideomycetes</taxon>
        <taxon>Dothideomycetes incertae sedis</taxon>
        <taxon>Botryosphaeriales</taxon>
        <taxon>Phyllostictaceae</taxon>
        <taxon>Phyllosticta</taxon>
    </lineage>
</organism>
<dbReference type="GeneID" id="92035427"/>
<dbReference type="Proteomes" id="UP001360953">
    <property type="component" value="Unassembled WGS sequence"/>
</dbReference>
<dbReference type="RefSeq" id="XP_066657306.1">
    <property type="nucleotide sequence ID" value="XM_066802521.1"/>
</dbReference>
<evidence type="ECO:0000256" key="1">
    <source>
        <dbReference type="SAM" id="MobiDB-lite"/>
    </source>
</evidence>
<reference evidence="3 4" key="1">
    <citation type="submission" date="2024-04" db="EMBL/GenBank/DDBJ databases">
        <title>Phyllosticta paracitricarpa is synonymous to the EU quarantine fungus P. citricarpa based on phylogenomic analyses.</title>
        <authorList>
            <consortium name="Lawrence Berkeley National Laboratory"/>
            <person name="Van ingen-buijs V.A."/>
            <person name="Van westerhoven A.C."/>
            <person name="Haridas S."/>
            <person name="Skiadas P."/>
            <person name="Martin F."/>
            <person name="Groenewald J.Z."/>
            <person name="Crous P.W."/>
            <person name="Seidl M.F."/>
        </authorList>
    </citation>
    <scope>NUCLEOTIDE SEQUENCE [LARGE SCALE GENOMIC DNA]</scope>
    <source>
        <strain evidence="3 4">CPC 17464</strain>
    </source>
</reference>
<protein>
    <recommendedName>
        <fullName evidence="2">Zinc finger CCCH-type TRM13 domain-containing protein</fullName>
    </recommendedName>
</protein>
<feature type="region of interest" description="Disordered" evidence="1">
    <location>
        <begin position="35"/>
        <end position="135"/>
    </location>
</feature>
<dbReference type="Pfam" id="PF11722">
    <property type="entry name" value="zf-TRM13_CCCH"/>
    <property type="match status" value="1"/>
</dbReference>
<accession>A0ABR1LZ79</accession>
<keyword evidence="4" id="KW-1185">Reference proteome</keyword>
<gene>
    <name evidence="3" type="ORF">J3D65DRAFT_657552</name>
</gene>
<sequence>MSKRFNCQSWLKNRSRPCGNPARRGSKYCASHEYISYPAPGSASSDEYTDGEEEKLVVLTDDSSTDDNSKDDDDDELASDVSASQKSLAKPKRGTKAKDLARHSRKSSNRSIASNKKVSSKRTGGGGAPDRLGTSVAHATKMLKAAFLSRFEELEMLASSLEKLKLEINIK</sequence>
<dbReference type="InterPro" id="IPR021721">
    <property type="entry name" value="Znf_CCCH-type_TRM13"/>
</dbReference>
<feature type="compositionally biased region" description="Acidic residues" evidence="1">
    <location>
        <begin position="63"/>
        <end position="78"/>
    </location>
</feature>
<evidence type="ECO:0000313" key="4">
    <source>
        <dbReference type="Proteomes" id="UP001360953"/>
    </source>
</evidence>
<proteinExistence type="predicted"/>
<name>A0ABR1LZ79_9PEZI</name>
<dbReference type="EMBL" id="JBBPEH010000004">
    <property type="protein sequence ID" value="KAK7540035.1"/>
    <property type="molecule type" value="Genomic_DNA"/>
</dbReference>